<dbReference type="Proteomes" id="UP001225356">
    <property type="component" value="Unassembled WGS sequence"/>
</dbReference>
<sequence length="486" mass="53633">MRGDIDDVRVYQKALSADEVGALRGSTTTVAASPRESERGGEGERDEPSESSPGKTVRSSQQSAVPDPPFKYQHFTLDTCKAKGPKQYKKGVWTAASVYSGCTVRWYGMSIWVPDPEDIFGGKKRKTKKRPDGTVEEQTDLIWRSTVVVNTYLGMPDGESIRDPGSDGATGPLKPEDISVWVSLDNITPDHIAAGQQEMSLEMTAASSGPNSTCAKTVDGDWAGRVDEWGTRTRYYRFRSTSSSDDVRRCSVFPWLVFINANFMDTNEAVPLWDRPKEEQNGSWNPPTVRCEDEVMGGMLNNVPDDKQIRYTGACTFPEVSRIYRIKTDDPDRGAVAQHLWKAFNQPDSTVPSKAPIPKIIPGNWNGTTAGTKAALTRVNEGLLRPGDPKGRTWGAVQLSARKKACRPLKTAGHCDEYPFNTAKQGPGWGDGNFSVKKIVGIENTNDGRKLQIFYSRYRVLVPDGTTRLDGDKYWVSVTGPPPQNP</sequence>
<feature type="region of interest" description="Disordered" evidence="1">
    <location>
        <begin position="22"/>
        <end position="70"/>
    </location>
</feature>
<evidence type="ECO:0000256" key="1">
    <source>
        <dbReference type="SAM" id="MobiDB-lite"/>
    </source>
</evidence>
<evidence type="ECO:0000313" key="3">
    <source>
        <dbReference type="EMBL" id="MDP9848608.1"/>
    </source>
</evidence>
<keyword evidence="4" id="KW-1185">Reference proteome</keyword>
<feature type="compositionally biased region" description="Basic and acidic residues" evidence="1">
    <location>
        <begin position="35"/>
        <end position="48"/>
    </location>
</feature>
<evidence type="ECO:0000313" key="4">
    <source>
        <dbReference type="Proteomes" id="UP001225356"/>
    </source>
</evidence>
<proteinExistence type="predicted"/>
<evidence type="ECO:0000259" key="2">
    <source>
        <dbReference type="Pfam" id="PF14040"/>
    </source>
</evidence>
<protein>
    <recommendedName>
        <fullName evidence="2">Deoxyribonuclease NucA/NucB domain-containing protein</fullName>
    </recommendedName>
</protein>
<gene>
    <name evidence="3" type="ORF">J2853_007819</name>
</gene>
<comment type="caution">
    <text evidence="3">The sequence shown here is derived from an EMBL/GenBank/DDBJ whole genome shotgun (WGS) entry which is preliminary data.</text>
</comment>
<dbReference type="InterPro" id="IPR029476">
    <property type="entry name" value="DNase_NucA_NucB"/>
</dbReference>
<accession>A0ABT9QPC9</accession>
<dbReference type="Pfam" id="PF14040">
    <property type="entry name" value="DNase_NucA_NucB"/>
    <property type="match status" value="1"/>
</dbReference>
<dbReference type="RefSeq" id="WP_307566026.1">
    <property type="nucleotide sequence ID" value="NZ_JAUSQU010000001.1"/>
</dbReference>
<organism evidence="3 4">
    <name type="scientific">Streptosporangium lutulentum</name>
    <dbReference type="NCBI Taxonomy" id="1461250"/>
    <lineage>
        <taxon>Bacteria</taxon>
        <taxon>Bacillati</taxon>
        <taxon>Actinomycetota</taxon>
        <taxon>Actinomycetes</taxon>
        <taxon>Streptosporangiales</taxon>
        <taxon>Streptosporangiaceae</taxon>
        <taxon>Streptosporangium</taxon>
    </lineage>
</organism>
<feature type="domain" description="Deoxyribonuclease NucA/NucB" evidence="2">
    <location>
        <begin position="403"/>
        <end position="459"/>
    </location>
</feature>
<reference evidence="3 4" key="1">
    <citation type="submission" date="2023-07" db="EMBL/GenBank/DDBJ databases">
        <title>Sequencing the genomes of 1000 actinobacteria strains.</title>
        <authorList>
            <person name="Klenk H.-P."/>
        </authorList>
    </citation>
    <scope>NUCLEOTIDE SEQUENCE [LARGE SCALE GENOMIC DNA]</scope>
    <source>
        <strain evidence="3 4">DSM 46740</strain>
    </source>
</reference>
<name>A0ABT9QPC9_9ACTN</name>
<dbReference type="EMBL" id="JAUSQU010000001">
    <property type="protein sequence ID" value="MDP9848608.1"/>
    <property type="molecule type" value="Genomic_DNA"/>
</dbReference>